<comment type="similarity">
    <text evidence="2">Belongs to the bacterial solute-binding protein 5 family.</text>
</comment>
<feature type="domain" description="Solute-binding protein family 5" evidence="6">
    <location>
        <begin position="92"/>
        <end position="427"/>
    </location>
</feature>
<feature type="chain" id="PRO_5039144312" evidence="5">
    <location>
        <begin position="23"/>
        <end position="524"/>
    </location>
</feature>
<dbReference type="Pfam" id="PF00496">
    <property type="entry name" value="SBP_bac_5"/>
    <property type="match status" value="1"/>
</dbReference>
<feature type="signal peptide" evidence="5">
    <location>
        <begin position="1"/>
        <end position="22"/>
    </location>
</feature>
<comment type="subcellular location">
    <subcellularLocation>
        <location evidence="1">Cell envelope</location>
    </subcellularLocation>
</comment>
<comment type="caution">
    <text evidence="7">The sequence shown here is derived from an EMBL/GenBank/DDBJ whole genome shotgun (WGS) entry which is preliminary data.</text>
</comment>
<dbReference type="STRING" id="146020.RMCB_6915"/>
<reference evidence="8" key="2">
    <citation type="submission" date="2016-02" db="EMBL/GenBank/DDBJ databases">
        <title>Draft genome sequence of five rapidly growing Mycobacterium species.</title>
        <authorList>
            <person name="Katahira K."/>
            <person name="Gotou Y."/>
            <person name="Iida K."/>
            <person name="Ogura Y."/>
            <person name="Hayashi T."/>
        </authorList>
    </citation>
    <scope>NUCLEOTIDE SEQUENCE [LARGE SCALE GENOMIC DNA]</scope>
    <source>
        <strain evidence="8">JCM15654</strain>
    </source>
</reference>
<dbReference type="PIRSF" id="PIRSF002741">
    <property type="entry name" value="MppA"/>
    <property type="match status" value="1"/>
</dbReference>
<evidence type="ECO:0000256" key="4">
    <source>
        <dbReference type="ARBA" id="ARBA00022729"/>
    </source>
</evidence>
<dbReference type="CDD" id="cd00995">
    <property type="entry name" value="PBP2_NikA_DppA_OppA_like"/>
    <property type="match status" value="1"/>
</dbReference>
<dbReference type="PANTHER" id="PTHR30290:SF10">
    <property type="entry name" value="PERIPLASMIC OLIGOPEPTIDE-BINDING PROTEIN-RELATED"/>
    <property type="match status" value="1"/>
</dbReference>
<keyword evidence="3" id="KW-0813">Transport</keyword>
<sequence length="524" mass="54816">MQLRRVSARFVAIVAASGAVLSGCGGGHQQGAQNAGTADTTGALPAVIPDTVRIGVGASTVSIDPDRATQEVDVMALAMISGTLLTQSGGKAQPGLASGCEFDKSQLHYTCTLRDGLKFSDGSALTSADVVASFERALHDPANANAGIIDSLESVAAPSPTKAVFTLRQPTASFPLALTEAPVGIFPAAAATNPQFWHQPVSAGPYRLVSNTPNEVVFTKNGNYPAELQPVVPNIEFKVIVDTNTRLAQLNTGQIDIANQLSAPLAKQVKPPAKTFATPQYGGVYLYLNNLSKPLDDPKVRQAISAAIDRNQINDIAYLGQNKVLGSFLPSSMEGHDTAASTGRDIEKAKALLRGTACQDGCELSIMVRSGFAPYDAIATIIQQNLADVGIKVSTQLVDQATADTNEQNGNFQMEVGNLFDLVNAPELVMLPIGLTREGGINSLYSSYASPEMNTLVSQLSAAADPAARADVLAKVNALFARDLPFVPLVDQANIWASSISPRIVAFTPAGVYQVGTAKTGPGQ</sequence>
<evidence type="ECO:0000259" key="6">
    <source>
        <dbReference type="Pfam" id="PF00496"/>
    </source>
</evidence>
<accession>A0A100W6Z0</accession>
<dbReference type="AlphaFoldDB" id="A0A100W6Z0"/>
<organism evidence="7 8">
    <name type="scientific">Mycolicibacterium brisbanense</name>
    <dbReference type="NCBI Taxonomy" id="146020"/>
    <lineage>
        <taxon>Bacteria</taxon>
        <taxon>Bacillati</taxon>
        <taxon>Actinomycetota</taxon>
        <taxon>Actinomycetes</taxon>
        <taxon>Mycobacteriales</taxon>
        <taxon>Mycobacteriaceae</taxon>
        <taxon>Mycolicibacterium</taxon>
    </lineage>
</organism>
<evidence type="ECO:0000256" key="1">
    <source>
        <dbReference type="ARBA" id="ARBA00004196"/>
    </source>
</evidence>
<dbReference type="GO" id="GO:1904680">
    <property type="term" value="F:peptide transmembrane transporter activity"/>
    <property type="evidence" value="ECO:0007669"/>
    <property type="project" value="TreeGrafter"/>
</dbReference>
<dbReference type="GO" id="GO:0043190">
    <property type="term" value="C:ATP-binding cassette (ABC) transporter complex"/>
    <property type="evidence" value="ECO:0007669"/>
    <property type="project" value="InterPro"/>
</dbReference>
<dbReference type="Proteomes" id="UP000069620">
    <property type="component" value="Unassembled WGS sequence"/>
</dbReference>
<dbReference type="Gene3D" id="3.10.105.10">
    <property type="entry name" value="Dipeptide-binding Protein, Domain 3"/>
    <property type="match status" value="1"/>
</dbReference>
<dbReference type="InterPro" id="IPR000914">
    <property type="entry name" value="SBP_5_dom"/>
</dbReference>
<keyword evidence="4 5" id="KW-0732">Signal</keyword>
<dbReference type="PROSITE" id="PS51257">
    <property type="entry name" value="PROKAR_LIPOPROTEIN"/>
    <property type="match status" value="1"/>
</dbReference>
<dbReference type="OrthoDB" id="5240629at2"/>
<evidence type="ECO:0000256" key="5">
    <source>
        <dbReference type="SAM" id="SignalP"/>
    </source>
</evidence>
<reference evidence="8" key="1">
    <citation type="journal article" date="2016" name="Genome Announc.">
        <title>Draft Genome Sequences of Five Rapidly Growing Mycobacterium Species, M. thermoresistibile, M. fortuitum subsp. acetamidolyticum, M. canariasense, M. brisbanense, and M. novocastrense.</title>
        <authorList>
            <person name="Katahira K."/>
            <person name="Ogura Y."/>
            <person name="Gotoh Y."/>
            <person name="Hayashi T."/>
        </authorList>
    </citation>
    <scope>NUCLEOTIDE SEQUENCE [LARGE SCALE GENOMIC DNA]</scope>
    <source>
        <strain evidence="8">JCM15654</strain>
    </source>
</reference>
<dbReference type="SUPFAM" id="SSF53850">
    <property type="entry name" value="Periplasmic binding protein-like II"/>
    <property type="match status" value="1"/>
</dbReference>
<dbReference type="EMBL" id="BCSX01000064">
    <property type="protein sequence ID" value="GAS92819.1"/>
    <property type="molecule type" value="Genomic_DNA"/>
</dbReference>
<dbReference type="Gene3D" id="3.90.76.10">
    <property type="entry name" value="Dipeptide-binding Protein, Domain 1"/>
    <property type="match status" value="1"/>
</dbReference>
<protein>
    <submittedName>
        <fullName evidence="7">ABC-type dipeptide transport system, periplasmic component</fullName>
    </submittedName>
</protein>
<name>A0A100W6Z0_9MYCO</name>
<keyword evidence="8" id="KW-1185">Reference proteome</keyword>
<evidence type="ECO:0000313" key="7">
    <source>
        <dbReference type="EMBL" id="GAS92819.1"/>
    </source>
</evidence>
<gene>
    <name evidence="7" type="ORF">RMCB_6915</name>
</gene>
<dbReference type="Gene3D" id="3.40.190.10">
    <property type="entry name" value="Periplasmic binding protein-like II"/>
    <property type="match status" value="1"/>
</dbReference>
<evidence type="ECO:0000256" key="3">
    <source>
        <dbReference type="ARBA" id="ARBA00022448"/>
    </source>
</evidence>
<dbReference type="GO" id="GO:0042597">
    <property type="term" value="C:periplasmic space"/>
    <property type="evidence" value="ECO:0007669"/>
    <property type="project" value="UniProtKB-ARBA"/>
</dbReference>
<dbReference type="InterPro" id="IPR030678">
    <property type="entry name" value="Peptide/Ni-bd"/>
</dbReference>
<evidence type="ECO:0000256" key="2">
    <source>
        <dbReference type="ARBA" id="ARBA00005695"/>
    </source>
</evidence>
<dbReference type="GO" id="GO:0015833">
    <property type="term" value="P:peptide transport"/>
    <property type="evidence" value="ECO:0007669"/>
    <property type="project" value="TreeGrafter"/>
</dbReference>
<dbReference type="GO" id="GO:0030313">
    <property type="term" value="C:cell envelope"/>
    <property type="evidence" value="ECO:0007669"/>
    <property type="project" value="UniProtKB-SubCell"/>
</dbReference>
<proteinExistence type="inferred from homology"/>
<evidence type="ECO:0000313" key="8">
    <source>
        <dbReference type="Proteomes" id="UP000069620"/>
    </source>
</evidence>
<dbReference type="PANTHER" id="PTHR30290">
    <property type="entry name" value="PERIPLASMIC BINDING COMPONENT OF ABC TRANSPORTER"/>
    <property type="match status" value="1"/>
</dbReference>
<dbReference type="InterPro" id="IPR039424">
    <property type="entry name" value="SBP_5"/>
</dbReference>